<evidence type="ECO:0000313" key="2">
    <source>
        <dbReference type="Proteomes" id="UP001632038"/>
    </source>
</evidence>
<dbReference type="AlphaFoldDB" id="A0ABD3DBH4"/>
<protein>
    <submittedName>
        <fullName evidence="1">Uncharacterized protein</fullName>
    </submittedName>
</protein>
<dbReference type="InterPro" id="IPR012340">
    <property type="entry name" value="NA-bd_OB-fold"/>
</dbReference>
<dbReference type="Proteomes" id="UP001632038">
    <property type="component" value="Unassembled WGS sequence"/>
</dbReference>
<dbReference type="EMBL" id="JAVIJP010000018">
    <property type="protein sequence ID" value="KAL3639037.1"/>
    <property type="molecule type" value="Genomic_DNA"/>
</dbReference>
<accession>A0ABD3DBH4</accession>
<gene>
    <name evidence="1" type="ORF">CASFOL_016944</name>
</gene>
<organism evidence="1 2">
    <name type="scientific">Castilleja foliolosa</name>
    <dbReference type="NCBI Taxonomy" id="1961234"/>
    <lineage>
        <taxon>Eukaryota</taxon>
        <taxon>Viridiplantae</taxon>
        <taxon>Streptophyta</taxon>
        <taxon>Embryophyta</taxon>
        <taxon>Tracheophyta</taxon>
        <taxon>Spermatophyta</taxon>
        <taxon>Magnoliopsida</taxon>
        <taxon>eudicotyledons</taxon>
        <taxon>Gunneridae</taxon>
        <taxon>Pentapetalae</taxon>
        <taxon>asterids</taxon>
        <taxon>lamiids</taxon>
        <taxon>Lamiales</taxon>
        <taxon>Orobanchaceae</taxon>
        <taxon>Pedicularideae</taxon>
        <taxon>Castillejinae</taxon>
        <taxon>Castilleja</taxon>
    </lineage>
</organism>
<dbReference type="SUPFAM" id="SSF50249">
    <property type="entry name" value="Nucleic acid-binding proteins"/>
    <property type="match status" value="1"/>
</dbReference>
<evidence type="ECO:0000313" key="1">
    <source>
        <dbReference type="EMBL" id="KAL3639037.1"/>
    </source>
</evidence>
<comment type="caution">
    <text evidence="1">The sequence shown here is derived from an EMBL/GenBank/DDBJ whole genome shotgun (WGS) entry which is preliminary data.</text>
</comment>
<sequence>MAPVARPVKEVDRSNKPPLKVRIVRRFYRTGAASNKRSLEIVFHDSEGGRITGIVKSLNLELLDNRFVQDVIGKVTEIHNPQEKEFSGKRARLIEIVLEDLSGRQVSATLWGNYVDEILTFEGNLKAGPPVLILQLCRAEVYREVEILNDFIDEKCSG</sequence>
<dbReference type="Gene3D" id="2.40.50.140">
    <property type="entry name" value="Nucleic acid-binding proteins"/>
    <property type="match status" value="1"/>
</dbReference>
<reference evidence="2" key="1">
    <citation type="journal article" date="2024" name="IScience">
        <title>Strigolactones Initiate the Formation of Haustorium-like Structures in Castilleja.</title>
        <authorList>
            <person name="Buerger M."/>
            <person name="Peterson D."/>
            <person name="Chory J."/>
        </authorList>
    </citation>
    <scope>NUCLEOTIDE SEQUENCE [LARGE SCALE GENOMIC DNA]</scope>
</reference>
<name>A0ABD3DBH4_9LAMI</name>
<proteinExistence type="predicted"/>
<keyword evidence="2" id="KW-1185">Reference proteome</keyword>